<dbReference type="GO" id="GO:0016567">
    <property type="term" value="P:protein ubiquitination"/>
    <property type="evidence" value="ECO:0007669"/>
    <property type="project" value="TreeGrafter"/>
</dbReference>
<dbReference type="CDD" id="cd16470">
    <property type="entry name" value="RING-H2_RNF25"/>
    <property type="match status" value="1"/>
</dbReference>
<comment type="pathway">
    <text evidence="3">Protein modification; protein ubiquitination.</text>
</comment>
<feature type="region of interest" description="Disordered" evidence="15">
    <location>
        <begin position="461"/>
        <end position="483"/>
    </location>
</feature>
<reference evidence="18" key="2">
    <citation type="submission" date="2020-02" db="EMBL/GenBank/DDBJ databases">
        <title>Esox lucius (northern pike) genome, fEsoLuc1, primary haplotype.</title>
        <authorList>
            <person name="Myers G."/>
            <person name="Karagic N."/>
            <person name="Meyer A."/>
            <person name="Pippel M."/>
            <person name="Reichard M."/>
            <person name="Winkler S."/>
            <person name="Tracey A."/>
            <person name="Sims Y."/>
            <person name="Howe K."/>
            <person name="Rhie A."/>
            <person name="Formenti G."/>
            <person name="Durbin R."/>
            <person name="Fedrigo O."/>
            <person name="Jarvis E.D."/>
        </authorList>
    </citation>
    <scope>NUCLEOTIDE SEQUENCE [LARGE SCALE GENOMIC DNA]</scope>
</reference>
<keyword evidence="19" id="KW-1185">Reference proteome</keyword>
<evidence type="ECO:0000256" key="5">
    <source>
        <dbReference type="ARBA" id="ARBA00022490"/>
    </source>
</evidence>
<evidence type="ECO:0000256" key="14">
    <source>
        <dbReference type="PROSITE-ProRule" id="PRU00175"/>
    </source>
</evidence>
<comment type="subcellular location">
    <subcellularLocation>
        <location evidence="2">Cytoplasm</location>
    </subcellularLocation>
</comment>
<dbReference type="Bgee" id="ENSELUG00000023202">
    <property type="expression patterns" value="Expressed in muscle tissue and 14 other cell types or tissues"/>
</dbReference>
<dbReference type="CDD" id="cd23818">
    <property type="entry name" value="RWD_RNF25"/>
    <property type="match status" value="1"/>
</dbReference>
<feature type="compositionally biased region" description="Polar residues" evidence="15">
    <location>
        <begin position="398"/>
        <end position="411"/>
    </location>
</feature>
<feature type="region of interest" description="Disordered" evidence="15">
    <location>
        <begin position="396"/>
        <end position="421"/>
    </location>
</feature>
<dbReference type="Gene3D" id="3.30.40.10">
    <property type="entry name" value="Zinc/RING finger domain, C3HC4 (zinc finger)"/>
    <property type="match status" value="1"/>
</dbReference>
<dbReference type="GO" id="GO:0005737">
    <property type="term" value="C:cytoplasm"/>
    <property type="evidence" value="ECO:0007669"/>
    <property type="project" value="UniProtKB-SubCell"/>
</dbReference>
<dbReference type="SUPFAM" id="SSF54495">
    <property type="entry name" value="UBC-like"/>
    <property type="match status" value="1"/>
</dbReference>
<proteinExistence type="inferred from homology"/>
<feature type="region of interest" description="Disordered" evidence="15">
    <location>
        <begin position="278"/>
        <end position="365"/>
    </location>
</feature>
<dbReference type="PROSITE" id="PS50089">
    <property type="entry name" value="ZF_RING_2"/>
    <property type="match status" value="1"/>
</dbReference>
<evidence type="ECO:0000256" key="6">
    <source>
        <dbReference type="ARBA" id="ARBA00022679"/>
    </source>
</evidence>
<dbReference type="Pfam" id="PF05773">
    <property type="entry name" value="RWD"/>
    <property type="match status" value="1"/>
</dbReference>
<name>A0A3P8Z6V7_ESOLU</name>
<feature type="domain" description="RING-type" evidence="16">
    <location>
        <begin position="147"/>
        <end position="214"/>
    </location>
</feature>
<keyword evidence="9" id="KW-0833">Ubl conjugation pathway</keyword>
<dbReference type="PANTHER" id="PTHR13198">
    <property type="entry name" value="RING FINGER PROTEIN 25"/>
    <property type="match status" value="1"/>
</dbReference>
<evidence type="ECO:0000256" key="11">
    <source>
        <dbReference type="ARBA" id="ARBA00060737"/>
    </source>
</evidence>
<evidence type="ECO:0000256" key="3">
    <source>
        <dbReference type="ARBA" id="ARBA00004906"/>
    </source>
</evidence>
<feature type="region of interest" description="Disordered" evidence="15">
    <location>
        <begin position="499"/>
        <end position="531"/>
    </location>
</feature>
<dbReference type="GO" id="GO:0005634">
    <property type="term" value="C:nucleus"/>
    <property type="evidence" value="ECO:0007669"/>
    <property type="project" value="TreeGrafter"/>
</dbReference>
<evidence type="ECO:0000256" key="1">
    <source>
        <dbReference type="ARBA" id="ARBA00000900"/>
    </source>
</evidence>
<evidence type="ECO:0000256" key="2">
    <source>
        <dbReference type="ARBA" id="ARBA00004496"/>
    </source>
</evidence>
<reference evidence="18" key="3">
    <citation type="submission" date="2025-08" db="UniProtKB">
        <authorList>
            <consortium name="Ensembl"/>
        </authorList>
    </citation>
    <scope>IDENTIFICATION</scope>
</reference>
<protein>
    <recommendedName>
        <fullName evidence="12">E3 ubiquitin-protein ligase RNF25</fullName>
        <ecNumber evidence="4">2.3.2.27</ecNumber>
    </recommendedName>
    <alternativeName>
        <fullName evidence="13">RING finger protein 25</fullName>
    </alternativeName>
</protein>
<dbReference type="PROSITE" id="PS50908">
    <property type="entry name" value="RWD"/>
    <property type="match status" value="1"/>
</dbReference>
<dbReference type="InterPro" id="IPR006575">
    <property type="entry name" value="RWD_dom"/>
</dbReference>
<dbReference type="SUPFAM" id="SSF57850">
    <property type="entry name" value="RING/U-box"/>
    <property type="match status" value="1"/>
</dbReference>
<reference evidence="18" key="4">
    <citation type="submission" date="2025-09" db="UniProtKB">
        <authorList>
            <consortium name="Ensembl"/>
        </authorList>
    </citation>
    <scope>IDENTIFICATION</scope>
</reference>
<accession>A0A3P8Z6V7</accession>
<dbReference type="InterPro" id="IPR013083">
    <property type="entry name" value="Znf_RING/FYVE/PHD"/>
</dbReference>
<evidence type="ECO:0000256" key="7">
    <source>
        <dbReference type="ARBA" id="ARBA00022723"/>
    </source>
</evidence>
<reference evidence="19" key="1">
    <citation type="journal article" date="2014" name="PLoS ONE">
        <title>The genome and linkage map of the northern pike (Esox lucius): conserved synteny revealed between the salmonid sister group and the Neoteleostei.</title>
        <authorList>
            <person name="Rondeau E.B."/>
            <person name="Minkley D.R."/>
            <person name="Leong J.S."/>
            <person name="Messmer A.M."/>
            <person name="Jantzen J.R."/>
            <person name="von Schalburg K.R."/>
            <person name="Lemon C."/>
            <person name="Bird N.H."/>
            <person name="Koop B.F."/>
        </authorList>
    </citation>
    <scope>NUCLEOTIDE SEQUENCE</scope>
</reference>
<dbReference type="GO" id="GO:0090263">
    <property type="term" value="P:positive regulation of canonical Wnt signaling pathway"/>
    <property type="evidence" value="ECO:0007669"/>
    <property type="project" value="Ensembl"/>
</dbReference>
<evidence type="ECO:0000313" key="19">
    <source>
        <dbReference type="Proteomes" id="UP000265140"/>
    </source>
</evidence>
<feature type="compositionally biased region" description="Basic residues" evidence="15">
    <location>
        <begin position="462"/>
        <end position="475"/>
    </location>
</feature>
<evidence type="ECO:0000256" key="13">
    <source>
        <dbReference type="ARBA" id="ARBA00075535"/>
    </source>
</evidence>
<organism evidence="18 19">
    <name type="scientific">Esox lucius</name>
    <name type="common">Northern pike</name>
    <dbReference type="NCBI Taxonomy" id="8010"/>
    <lineage>
        <taxon>Eukaryota</taxon>
        <taxon>Metazoa</taxon>
        <taxon>Chordata</taxon>
        <taxon>Craniata</taxon>
        <taxon>Vertebrata</taxon>
        <taxon>Euteleostomi</taxon>
        <taxon>Actinopterygii</taxon>
        <taxon>Neopterygii</taxon>
        <taxon>Teleostei</taxon>
        <taxon>Protacanthopterygii</taxon>
        <taxon>Esociformes</taxon>
        <taxon>Esocidae</taxon>
        <taxon>Esox</taxon>
    </lineage>
</organism>
<dbReference type="Pfam" id="PF17123">
    <property type="entry name" value="zf-RING_11"/>
    <property type="match status" value="1"/>
</dbReference>
<dbReference type="Gene3D" id="3.10.110.10">
    <property type="entry name" value="Ubiquitin Conjugating Enzyme"/>
    <property type="match status" value="1"/>
</dbReference>
<evidence type="ECO:0000256" key="8">
    <source>
        <dbReference type="ARBA" id="ARBA00022771"/>
    </source>
</evidence>
<keyword evidence="8 14" id="KW-0863">Zinc-finger</keyword>
<keyword evidence="10" id="KW-0862">Zinc</keyword>
<keyword evidence="7" id="KW-0479">Metal-binding</keyword>
<evidence type="ECO:0000259" key="17">
    <source>
        <dbReference type="PROSITE" id="PS50908"/>
    </source>
</evidence>
<dbReference type="GO" id="GO:0008270">
    <property type="term" value="F:zinc ion binding"/>
    <property type="evidence" value="ECO:0007669"/>
    <property type="project" value="UniProtKB-KW"/>
</dbReference>
<comment type="similarity">
    <text evidence="11">Belongs to the RNF25 family.</text>
</comment>
<dbReference type="AlphaFoldDB" id="A0A3P8Z6V7"/>
<dbReference type="Proteomes" id="UP000265140">
    <property type="component" value="Chromosome 11"/>
</dbReference>
<evidence type="ECO:0000313" key="18">
    <source>
        <dbReference type="Ensembl" id="ENSELUP00000024455.2"/>
    </source>
</evidence>
<dbReference type="EC" id="2.3.2.27" evidence="4"/>
<evidence type="ECO:0000259" key="16">
    <source>
        <dbReference type="PROSITE" id="PS50089"/>
    </source>
</evidence>
<dbReference type="SMART" id="SM00591">
    <property type="entry name" value="RWD"/>
    <property type="match status" value="1"/>
</dbReference>
<dbReference type="InterPro" id="IPR001841">
    <property type="entry name" value="Znf_RING"/>
</dbReference>
<dbReference type="InterPro" id="IPR039133">
    <property type="entry name" value="RNF25"/>
</dbReference>
<dbReference type="GeneTree" id="ENSGT00390000001557"/>
<feature type="domain" description="RWD" evidence="17">
    <location>
        <begin position="32"/>
        <end position="140"/>
    </location>
</feature>
<keyword evidence="5" id="KW-0963">Cytoplasm</keyword>
<dbReference type="Ensembl" id="ENSELUT00000035903.3">
    <property type="protein sequence ID" value="ENSELUP00000024455.2"/>
    <property type="gene ID" value="ENSELUG00000023202.3"/>
</dbReference>
<feature type="compositionally biased region" description="Polar residues" evidence="15">
    <location>
        <begin position="286"/>
        <end position="312"/>
    </location>
</feature>
<evidence type="ECO:0000256" key="12">
    <source>
        <dbReference type="ARBA" id="ARBA00067354"/>
    </source>
</evidence>
<dbReference type="SMART" id="SM00184">
    <property type="entry name" value="RING"/>
    <property type="match status" value="1"/>
</dbReference>
<gene>
    <name evidence="18" type="primary">RNF25</name>
</gene>
<dbReference type="InterPro" id="IPR016135">
    <property type="entry name" value="UBQ-conjugating_enzyme/RWD"/>
</dbReference>
<dbReference type="PANTHER" id="PTHR13198:SF4">
    <property type="entry name" value="E3 UBIQUITIN-PROTEIN LIGASE RNF25"/>
    <property type="match status" value="1"/>
</dbReference>
<keyword evidence="6" id="KW-0808">Transferase</keyword>
<evidence type="ECO:0000256" key="10">
    <source>
        <dbReference type="ARBA" id="ARBA00022833"/>
    </source>
</evidence>
<evidence type="ECO:0000256" key="4">
    <source>
        <dbReference type="ARBA" id="ARBA00012483"/>
    </source>
</evidence>
<sequence>RSSNVNYLVSLLQLLSNSSKTQLRVKAKIVLSEIEVLQSIYLDELQVIRREDGGWEVSLVLYPSTGEDSLSQFVRLTLTLTLNLLYPSSPPSISIHNPRGLSDDKLCSLQKCLQAEAESCLGSPVLYQLIEKAKEILTESNIPHGNCVICLYGFKDGEAFTKTSCYHYFHSHCLGRYITHSETELQEREKELEQDKTRERADDEELTVVCPVCREPLTYDIDQLLSNPAPSFPKLEGAELGADFRQKWAELQKLLECQKAKGGIIDTEVESNRFLIHINEPPPDANNVSPDGDASSSQPLPSPTPVSTNTIDDSQEQPHHTVHSNRRGGHQRRHQWPQGNFRGPKRGGRGRPYTQPGRTLPPIDHLDKLSLSSEKHNFNTAYPAHFHYAPIKARLQEHSSQQEPRQAQLSQSEKEGEGCTEQVQLETLVSKEEQPMCPSNLDSFKTDAPPCNGVEVEAGFGHRARGRKRGPRGSTHHTEQWQERHFRVTDQWEARGGGYHHHWDGRGRQSRGGANYHRSRGGGEHMASGRGFHQRVMEGEVVRGGAAL</sequence>
<evidence type="ECO:0000256" key="15">
    <source>
        <dbReference type="SAM" id="MobiDB-lite"/>
    </source>
</evidence>
<feature type="compositionally biased region" description="Basic residues" evidence="15">
    <location>
        <begin position="320"/>
        <end position="335"/>
    </location>
</feature>
<evidence type="ECO:0000256" key="9">
    <source>
        <dbReference type="ARBA" id="ARBA00022786"/>
    </source>
</evidence>
<comment type="catalytic activity">
    <reaction evidence="1">
        <text>S-ubiquitinyl-[E2 ubiquitin-conjugating enzyme]-L-cysteine + [acceptor protein]-L-lysine = [E2 ubiquitin-conjugating enzyme]-L-cysteine + N(6)-ubiquitinyl-[acceptor protein]-L-lysine.</text>
        <dbReference type="EC" id="2.3.2.27"/>
    </reaction>
</comment>
<dbReference type="FunFam" id="3.30.40.10:FF:000215">
    <property type="entry name" value="E3 ubiquitin-protein ligase RNF25"/>
    <property type="match status" value="1"/>
</dbReference>
<dbReference type="GO" id="GO:0061630">
    <property type="term" value="F:ubiquitin protein ligase activity"/>
    <property type="evidence" value="ECO:0007669"/>
    <property type="project" value="UniProtKB-EC"/>
</dbReference>
<dbReference type="FunFam" id="3.10.110.10:FF:000052">
    <property type="entry name" value="Putative e3 ubiquitin-protein ligase rnf25"/>
    <property type="match status" value="1"/>
</dbReference>